<reference evidence="5" key="1">
    <citation type="journal article" date="2019" name="Gigascience">
        <title>De novo genome assembly of the endangered Acer yangbiense, a plant species with extremely small populations endemic to Yunnan Province, China.</title>
        <authorList>
            <person name="Yang J."/>
            <person name="Wariss H.M."/>
            <person name="Tao L."/>
            <person name="Zhang R."/>
            <person name="Yun Q."/>
            <person name="Hollingsworth P."/>
            <person name="Dao Z."/>
            <person name="Luo G."/>
            <person name="Guo H."/>
            <person name="Ma Y."/>
            <person name="Sun W."/>
        </authorList>
    </citation>
    <scope>NUCLEOTIDE SEQUENCE [LARGE SCALE GENOMIC DNA]</scope>
    <source>
        <strain evidence="5">cv. Malutang</strain>
    </source>
</reference>
<organism evidence="4 5">
    <name type="scientific">Acer yangbiense</name>
    <dbReference type="NCBI Taxonomy" id="1000413"/>
    <lineage>
        <taxon>Eukaryota</taxon>
        <taxon>Viridiplantae</taxon>
        <taxon>Streptophyta</taxon>
        <taxon>Embryophyta</taxon>
        <taxon>Tracheophyta</taxon>
        <taxon>Spermatophyta</taxon>
        <taxon>Magnoliopsida</taxon>
        <taxon>eudicotyledons</taxon>
        <taxon>Gunneridae</taxon>
        <taxon>Pentapetalae</taxon>
        <taxon>rosids</taxon>
        <taxon>malvids</taxon>
        <taxon>Sapindales</taxon>
        <taxon>Sapindaceae</taxon>
        <taxon>Hippocastanoideae</taxon>
        <taxon>Acereae</taxon>
        <taxon>Acer</taxon>
    </lineage>
</organism>
<evidence type="ECO:0000259" key="3">
    <source>
        <dbReference type="Pfam" id="PF14392"/>
    </source>
</evidence>
<dbReference type="Proteomes" id="UP000323000">
    <property type="component" value="Chromosome 9"/>
</dbReference>
<gene>
    <name evidence="4" type="ORF">EZV62_019388</name>
</gene>
<dbReference type="PANTHER" id="PTHR31286">
    <property type="entry name" value="GLYCINE-RICH CELL WALL STRUCTURAL PROTEIN 1.8-LIKE"/>
    <property type="match status" value="1"/>
</dbReference>
<dbReference type="Pfam" id="PF14111">
    <property type="entry name" value="DUF4283"/>
    <property type="match status" value="1"/>
</dbReference>
<feature type="domain" description="DUF4283" evidence="2">
    <location>
        <begin position="35"/>
        <end position="108"/>
    </location>
</feature>
<name>A0A5C7HCB9_9ROSI</name>
<accession>A0A5C7HCB9</accession>
<protein>
    <recommendedName>
        <fullName evidence="6">CCHC-type domain-containing protein</fullName>
    </recommendedName>
</protein>
<dbReference type="PANTHER" id="PTHR31286:SF167">
    <property type="entry name" value="OS09G0268800 PROTEIN"/>
    <property type="match status" value="1"/>
</dbReference>
<dbReference type="AlphaFoldDB" id="A0A5C7HCB9"/>
<evidence type="ECO:0000256" key="1">
    <source>
        <dbReference type="SAM" id="MobiDB-lite"/>
    </source>
</evidence>
<feature type="region of interest" description="Disordered" evidence="1">
    <location>
        <begin position="244"/>
        <end position="279"/>
    </location>
</feature>
<evidence type="ECO:0000259" key="2">
    <source>
        <dbReference type="Pfam" id="PF14111"/>
    </source>
</evidence>
<evidence type="ECO:0000313" key="5">
    <source>
        <dbReference type="Proteomes" id="UP000323000"/>
    </source>
</evidence>
<keyword evidence="5" id="KW-1185">Reference proteome</keyword>
<dbReference type="EMBL" id="VAHF01000009">
    <property type="protein sequence ID" value="TXG54132.1"/>
    <property type="molecule type" value="Genomic_DNA"/>
</dbReference>
<evidence type="ECO:0000313" key="4">
    <source>
        <dbReference type="EMBL" id="TXG54132.1"/>
    </source>
</evidence>
<evidence type="ECO:0008006" key="6">
    <source>
        <dbReference type="Google" id="ProtNLM"/>
    </source>
</evidence>
<dbReference type="Pfam" id="PF14392">
    <property type="entry name" value="zf-CCHC_4"/>
    <property type="match status" value="1"/>
</dbReference>
<proteinExistence type="predicted"/>
<dbReference type="InterPro" id="IPR025558">
    <property type="entry name" value="DUF4283"/>
</dbReference>
<dbReference type="OrthoDB" id="2219495at2759"/>
<comment type="caution">
    <text evidence="4">The sequence shown here is derived from an EMBL/GenBank/DDBJ whole genome shotgun (WGS) entry which is preliminary data.</text>
</comment>
<sequence length="413" mass="45803">MDFDEISRLCASLSIKGKDEKLWSVKDTLTEAASKKLELCLVGKILSTKHINREAFRAVIPRIWQTNLGIEVVQDNIFLFYFHNQGEHFCILSGDPWSFDNCLLVLEKPSGVGEVTRLGFNRVAFWIQVINAPLLYMTKKMGEFIRRLIGELVDMDVGVTGECFGKYMRLRVMIDVVKPLKRFLRLELHKGEESMLLLRYEKLSEYCFHCGIIGHSYLECDCGQGNGRRDIGANFDFGPWLRVSSPPGQNKPSGNHRFRGENSSNGGGSRKGLSMGNPNLNRANNNWRVLSGGPNENVRDSINGCKMNKNTADLLVEEIREAGVGGETGSNAVAPMIDEALNYFGGNEKDVAKEKGISGDVTQDMHASGVDVNMHGNFNGESGSSHPVHVTDLGAVNEEGKVGVNVMFRLRLS</sequence>
<dbReference type="InterPro" id="IPR040256">
    <property type="entry name" value="At4g02000-like"/>
</dbReference>
<dbReference type="InterPro" id="IPR025836">
    <property type="entry name" value="Zn_knuckle_CX2CX4HX4C"/>
</dbReference>
<feature type="domain" description="Zinc knuckle CX2CX4HX4C" evidence="3">
    <location>
        <begin position="174"/>
        <end position="221"/>
    </location>
</feature>